<dbReference type="AlphaFoldDB" id="A0A1W9YPZ6"/>
<dbReference type="Proteomes" id="UP000192366">
    <property type="component" value="Unassembled WGS sequence"/>
</dbReference>
<dbReference type="EMBL" id="MVHJ01000033">
    <property type="protein sequence ID" value="ORA02148.1"/>
    <property type="molecule type" value="Genomic_DNA"/>
</dbReference>
<evidence type="ECO:0000313" key="1">
    <source>
        <dbReference type="EMBL" id="ORA02148.1"/>
    </source>
</evidence>
<dbReference type="STRING" id="564198.BST17_24880"/>
<gene>
    <name evidence="1" type="ORF">BST17_24880</name>
</gene>
<comment type="caution">
    <text evidence="1">The sequence shown here is derived from an EMBL/GenBank/DDBJ whole genome shotgun (WGS) entry which is preliminary data.</text>
</comment>
<accession>A0A1W9YPZ6</accession>
<reference evidence="1 2" key="1">
    <citation type="submission" date="2017-02" db="EMBL/GenBank/DDBJ databases">
        <title>The new phylogeny of genus Mycobacterium.</title>
        <authorList>
            <person name="Tortoli E."/>
            <person name="Trovato A."/>
            <person name="Cirillo D.M."/>
        </authorList>
    </citation>
    <scope>NUCLEOTIDE SEQUENCE [LARGE SCALE GENOMIC DNA]</scope>
    <source>
        <strain evidence="1 2">DSM 45578</strain>
    </source>
</reference>
<dbReference type="RefSeq" id="WP_083061574.1">
    <property type="nucleotide sequence ID" value="NZ_JACKVM010000014.1"/>
</dbReference>
<sequence length="99" mass="10758">MNAAEVLAQHQYWPRSTVCKCGHVPLTVGEIAAHQLDALKAAGYAVVETQMIESGDVIDKIAKAVGWCENPDPDDPEEAVAEVNNLLWDWVNADAEARS</sequence>
<protein>
    <submittedName>
        <fullName evidence="1">Uncharacterized protein</fullName>
    </submittedName>
</protein>
<keyword evidence="2" id="KW-1185">Reference proteome</keyword>
<dbReference type="OrthoDB" id="10008566at2"/>
<proteinExistence type="predicted"/>
<evidence type="ECO:0000313" key="2">
    <source>
        <dbReference type="Proteomes" id="UP000192366"/>
    </source>
</evidence>
<organism evidence="1 2">
    <name type="scientific">Mycolicibacterium bacteremicum</name>
    <name type="common">Mycobacterium bacteremicum</name>
    <dbReference type="NCBI Taxonomy" id="564198"/>
    <lineage>
        <taxon>Bacteria</taxon>
        <taxon>Bacillati</taxon>
        <taxon>Actinomycetota</taxon>
        <taxon>Actinomycetes</taxon>
        <taxon>Mycobacteriales</taxon>
        <taxon>Mycobacteriaceae</taxon>
        <taxon>Mycolicibacterium</taxon>
    </lineage>
</organism>
<name>A0A1W9YPZ6_MYCBA</name>